<evidence type="ECO:0000313" key="15">
    <source>
        <dbReference type="Proteomes" id="UP000236731"/>
    </source>
</evidence>
<comment type="similarity">
    <text evidence="13">Belongs to the LpxK family.</text>
</comment>
<evidence type="ECO:0000256" key="8">
    <source>
        <dbReference type="ARBA" id="ARBA00022741"/>
    </source>
</evidence>
<sequence length="340" mass="39061">MQLLRWLLFPITILYTLIIWVRNKLYDIGLFKSQTFTVPTIVIGNLAVGGAGKSPLTQKLINHFQQHHTVASLSRGYGRKTKGFRLVSVEDHVKDVGDEPLQFKKNHPHITVAVDENRAEGIQILSKDHNLIVLDDAFQHRKVTPSCSILLFEFQSILNPILLLPTGNYRDTFDQTKRADLILITKCPEQLKQEQIAQIERKIRRYNTQAPIYYSKISYLPPVPLQPDSDFTMQEWPKDILLITGIANPDPLVDYLKSKGSRVKHLKFGDHHAFDEFDYKQIKKLYTFLKDKGTVVMTTEKDAQRLGLDYLAGIPVFYIPIEVTLEQEEDFLQKIAGFIS</sequence>
<comment type="function">
    <text evidence="1 13">Transfers the gamma-phosphate of ATP to the 4'-position of a tetraacyldisaccharide 1-phosphate intermediate (termed DS-1-P) to form tetraacyldisaccharide 1,4'-bis-phosphate (lipid IVA).</text>
</comment>
<dbReference type="GO" id="GO:0009029">
    <property type="term" value="F:lipid-A 4'-kinase activity"/>
    <property type="evidence" value="ECO:0007669"/>
    <property type="project" value="UniProtKB-UniRule"/>
</dbReference>
<evidence type="ECO:0000256" key="6">
    <source>
        <dbReference type="ARBA" id="ARBA00022556"/>
    </source>
</evidence>
<dbReference type="EMBL" id="FNUT01000007">
    <property type="protein sequence ID" value="SEG39194.1"/>
    <property type="molecule type" value="Genomic_DNA"/>
</dbReference>
<accession>A0A1H5ZT78</accession>
<dbReference type="SUPFAM" id="SSF52540">
    <property type="entry name" value="P-loop containing nucleoside triphosphate hydrolases"/>
    <property type="match status" value="1"/>
</dbReference>
<gene>
    <name evidence="13" type="primary">lpxK</name>
    <name evidence="14" type="ORF">SAMN05421877_107159</name>
</gene>
<keyword evidence="6 13" id="KW-0441">Lipid A biosynthesis</keyword>
<evidence type="ECO:0000256" key="7">
    <source>
        <dbReference type="ARBA" id="ARBA00022679"/>
    </source>
</evidence>
<evidence type="ECO:0000256" key="13">
    <source>
        <dbReference type="HAMAP-Rule" id="MF_00409"/>
    </source>
</evidence>
<evidence type="ECO:0000256" key="12">
    <source>
        <dbReference type="ARBA" id="ARBA00029757"/>
    </source>
</evidence>
<dbReference type="GO" id="GO:0009244">
    <property type="term" value="P:lipopolysaccharide core region biosynthetic process"/>
    <property type="evidence" value="ECO:0007669"/>
    <property type="project" value="TreeGrafter"/>
</dbReference>
<dbReference type="HAMAP" id="MF_00409">
    <property type="entry name" value="LpxK"/>
    <property type="match status" value="1"/>
</dbReference>
<dbReference type="OrthoDB" id="9766423at2"/>
<organism evidence="14 15">
    <name type="scientific">Sphingobacterium lactis</name>
    <dbReference type="NCBI Taxonomy" id="797291"/>
    <lineage>
        <taxon>Bacteria</taxon>
        <taxon>Pseudomonadati</taxon>
        <taxon>Bacteroidota</taxon>
        <taxon>Sphingobacteriia</taxon>
        <taxon>Sphingobacteriales</taxon>
        <taxon>Sphingobacteriaceae</taxon>
        <taxon>Sphingobacterium</taxon>
    </lineage>
</organism>
<dbReference type="GO" id="GO:0005524">
    <property type="term" value="F:ATP binding"/>
    <property type="evidence" value="ECO:0007669"/>
    <property type="project" value="UniProtKB-UniRule"/>
</dbReference>
<dbReference type="PANTHER" id="PTHR42724">
    <property type="entry name" value="TETRAACYLDISACCHARIDE 4'-KINASE"/>
    <property type="match status" value="1"/>
</dbReference>
<dbReference type="AlphaFoldDB" id="A0A1H5ZT78"/>
<protein>
    <recommendedName>
        <fullName evidence="4 13">Tetraacyldisaccharide 4'-kinase</fullName>
        <ecNumber evidence="3 13">2.7.1.130</ecNumber>
    </recommendedName>
    <alternativeName>
        <fullName evidence="12 13">Lipid A 4'-kinase</fullName>
    </alternativeName>
</protein>
<keyword evidence="15" id="KW-1185">Reference proteome</keyword>
<evidence type="ECO:0000256" key="10">
    <source>
        <dbReference type="ARBA" id="ARBA00022840"/>
    </source>
</evidence>
<keyword evidence="5 13" id="KW-0444">Lipid biosynthesis</keyword>
<comment type="catalytic activity">
    <reaction evidence="13">
        <text>a lipid A disaccharide + ATP = a lipid IVA + ADP + H(+)</text>
        <dbReference type="Rhea" id="RHEA:67840"/>
        <dbReference type="ChEBI" id="CHEBI:15378"/>
        <dbReference type="ChEBI" id="CHEBI:30616"/>
        <dbReference type="ChEBI" id="CHEBI:176343"/>
        <dbReference type="ChEBI" id="CHEBI:176425"/>
        <dbReference type="ChEBI" id="CHEBI:456216"/>
        <dbReference type="EC" id="2.7.1.130"/>
    </reaction>
</comment>
<keyword evidence="9 13" id="KW-0418">Kinase</keyword>
<evidence type="ECO:0000256" key="5">
    <source>
        <dbReference type="ARBA" id="ARBA00022516"/>
    </source>
</evidence>
<keyword evidence="7 13" id="KW-0808">Transferase</keyword>
<dbReference type="GO" id="GO:0009245">
    <property type="term" value="P:lipid A biosynthetic process"/>
    <property type="evidence" value="ECO:0007669"/>
    <property type="project" value="UniProtKB-UniRule"/>
</dbReference>
<keyword evidence="10 13" id="KW-0067">ATP-binding</keyword>
<evidence type="ECO:0000256" key="2">
    <source>
        <dbReference type="ARBA" id="ARBA00004870"/>
    </source>
</evidence>
<keyword evidence="11 13" id="KW-0443">Lipid metabolism</keyword>
<evidence type="ECO:0000256" key="3">
    <source>
        <dbReference type="ARBA" id="ARBA00012071"/>
    </source>
</evidence>
<dbReference type="RefSeq" id="WP_103906594.1">
    <property type="nucleotide sequence ID" value="NZ_CP049246.1"/>
</dbReference>
<comment type="caution">
    <text evidence="13">Lacks conserved residue(s) required for the propagation of feature annotation.</text>
</comment>
<dbReference type="GO" id="GO:0005886">
    <property type="term" value="C:plasma membrane"/>
    <property type="evidence" value="ECO:0007669"/>
    <property type="project" value="TreeGrafter"/>
</dbReference>
<dbReference type="NCBIfam" id="TIGR00682">
    <property type="entry name" value="lpxK"/>
    <property type="match status" value="1"/>
</dbReference>
<name>A0A1H5ZT78_9SPHI</name>
<evidence type="ECO:0000256" key="4">
    <source>
        <dbReference type="ARBA" id="ARBA00016436"/>
    </source>
</evidence>
<keyword evidence="8 13" id="KW-0547">Nucleotide-binding</keyword>
<dbReference type="UniPathway" id="UPA00359">
    <property type="reaction ID" value="UER00482"/>
</dbReference>
<reference evidence="15" key="1">
    <citation type="submission" date="2016-10" db="EMBL/GenBank/DDBJ databases">
        <authorList>
            <person name="Varghese N."/>
            <person name="Submissions S."/>
        </authorList>
    </citation>
    <scope>NUCLEOTIDE SEQUENCE [LARGE SCALE GENOMIC DNA]</scope>
    <source>
        <strain evidence="15">DSM 22361</strain>
    </source>
</reference>
<dbReference type="PANTHER" id="PTHR42724:SF1">
    <property type="entry name" value="TETRAACYLDISACCHARIDE 4'-KINASE, MITOCHONDRIAL-RELATED"/>
    <property type="match status" value="1"/>
</dbReference>
<evidence type="ECO:0000313" key="14">
    <source>
        <dbReference type="EMBL" id="SEG39194.1"/>
    </source>
</evidence>
<dbReference type="Proteomes" id="UP000236731">
    <property type="component" value="Unassembled WGS sequence"/>
</dbReference>
<dbReference type="Pfam" id="PF02606">
    <property type="entry name" value="LpxK"/>
    <property type="match status" value="1"/>
</dbReference>
<evidence type="ECO:0000256" key="11">
    <source>
        <dbReference type="ARBA" id="ARBA00023098"/>
    </source>
</evidence>
<evidence type="ECO:0000256" key="1">
    <source>
        <dbReference type="ARBA" id="ARBA00002274"/>
    </source>
</evidence>
<proteinExistence type="inferred from homology"/>
<dbReference type="EC" id="2.7.1.130" evidence="3 13"/>
<dbReference type="InterPro" id="IPR027417">
    <property type="entry name" value="P-loop_NTPase"/>
</dbReference>
<evidence type="ECO:0000256" key="9">
    <source>
        <dbReference type="ARBA" id="ARBA00022777"/>
    </source>
</evidence>
<comment type="pathway">
    <text evidence="2 13">Glycolipid biosynthesis; lipid IV(A) biosynthesis; lipid IV(A) from (3R)-3-hydroxytetradecanoyl-[acyl-carrier-protein] and UDP-N-acetyl-alpha-D-glucosamine: step 6/6.</text>
</comment>
<dbReference type="InterPro" id="IPR003758">
    <property type="entry name" value="LpxK"/>
</dbReference>